<reference evidence="1" key="1">
    <citation type="submission" date="2020-07" db="EMBL/GenBank/DDBJ databases">
        <title>Severe corrosion of carbon steel in oil field produced water can be linked to methanogenic archaea containing a special type of NiFe hydrogenase.</title>
        <authorList>
            <person name="Lahme S."/>
            <person name="Mand J."/>
            <person name="Longwell J."/>
            <person name="Smith R."/>
            <person name="Enning D."/>
        </authorList>
    </citation>
    <scope>NUCLEOTIDE SEQUENCE</scope>
    <source>
        <strain evidence="1">MIC098Bin6</strain>
    </source>
</reference>
<name>A0A931CW02_9BACT</name>
<dbReference type="Gene3D" id="3.40.640.10">
    <property type="entry name" value="Type I PLP-dependent aspartate aminotransferase-like (Major domain)"/>
    <property type="match status" value="1"/>
</dbReference>
<sequence length="157" mass="17699">MNPISTPGNIPSDLVADWQTLHRVFIRPEDEKSRQTLIKYMEQILFGLHEFLNSHVGVTEAIPLATLAKSYTDTTIRREPEKKLADVIKDIINEIAPRAVNVASPYFIGHMTSAIPFFMVHLKAITAALNQNLIKLETSKVLSVLEKQVLAKVHRMV</sequence>
<protein>
    <submittedName>
        <fullName evidence="1">Pyridoxal-dependent aspartate 1-decarboxylase</fullName>
    </submittedName>
</protein>
<gene>
    <name evidence="1" type="ORF">H0S81_00660</name>
</gene>
<feature type="non-terminal residue" evidence="1">
    <location>
        <position position="157"/>
    </location>
</feature>
<dbReference type="AlphaFoldDB" id="A0A931CW02"/>
<proteinExistence type="predicted"/>
<evidence type="ECO:0000313" key="1">
    <source>
        <dbReference type="EMBL" id="MBG0778431.1"/>
    </source>
</evidence>
<comment type="caution">
    <text evidence="1">The sequence shown here is derived from an EMBL/GenBank/DDBJ whole genome shotgun (WGS) entry which is preliminary data.</text>
</comment>
<dbReference type="InterPro" id="IPR015421">
    <property type="entry name" value="PyrdxlP-dep_Trfase_major"/>
</dbReference>
<organism evidence="1 2">
    <name type="scientific">Desulfotignum balticum</name>
    <dbReference type="NCBI Taxonomy" id="115781"/>
    <lineage>
        <taxon>Bacteria</taxon>
        <taxon>Pseudomonadati</taxon>
        <taxon>Thermodesulfobacteriota</taxon>
        <taxon>Desulfobacteria</taxon>
        <taxon>Desulfobacterales</taxon>
        <taxon>Desulfobacteraceae</taxon>
        <taxon>Desulfotignum</taxon>
    </lineage>
</organism>
<dbReference type="EMBL" id="JACCQK010000022">
    <property type="protein sequence ID" value="MBG0778431.1"/>
    <property type="molecule type" value="Genomic_DNA"/>
</dbReference>
<dbReference type="Gene3D" id="3.90.1150.170">
    <property type="match status" value="1"/>
</dbReference>
<accession>A0A931CW02</accession>
<dbReference type="SUPFAM" id="SSF53383">
    <property type="entry name" value="PLP-dependent transferases"/>
    <property type="match status" value="1"/>
</dbReference>
<dbReference type="Proteomes" id="UP000706172">
    <property type="component" value="Unassembled WGS sequence"/>
</dbReference>
<dbReference type="InterPro" id="IPR015424">
    <property type="entry name" value="PyrdxlP-dep_Trfase"/>
</dbReference>
<evidence type="ECO:0000313" key="2">
    <source>
        <dbReference type="Proteomes" id="UP000706172"/>
    </source>
</evidence>